<reference evidence="2 3" key="1">
    <citation type="submission" date="2024-06" db="EMBL/GenBank/DDBJ databases">
        <title>Complete genome of Phlyctema vagabunda strain 19-DSS-EL-015.</title>
        <authorList>
            <person name="Fiorenzani C."/>
        </authorList>
    </citation>
    <scope>NUCLEOTIDE SEQUENCE [LARGE SCALE GENOMIC DNA]</scope>
    <source>
        <strain evidence="2 3">19-DSS-EL-015</strain>
    </source>
</reference>
<dbReference type="InterPro" id="IPR036412">
    <property type="entry name" value="HAD-like_sf"/>
</dbReference>
<dbReference type="InterPro" id="IPR023214">
    <property type="entry name" value="HAD_sf"/>
</dbReference>
<dbReference type="InterPro" id="IPR051540">
    <property type="entry name" value="S-2-haloacid_dehalogenase"/>
</dbReference>
<protein>
    <submittedName>
        <fullName evidence="2">Haloacid dehalogenase</fullName>
    </submittedName>
</protein>
<dbReference type="EMBL" id="JBFCZG010000006">
    <property type="protein sequence ID" value="KAL3420677.1"/>
    <property type="molecule type" value="Genomic_DNA"/>
</dbReference>
<accession>A0ABR4PBI8</accession>
<organism evidence="2 3">
    <name type="scientific">Phlyctema vagabunda</name>
    <dbReference type="NCBI Taxonomy" id="108571"/>
    <lineage>
        <taxon>Eukaryota</taxon>
        <taxon>Fungi</taxon>
        <taxon>Dikarya</taxon>
        <taxon>Ascomycota</taxon>
        <taxon>Pezizomycotina</taxon>
        <taxon>Leotiomycetes</taxon>
        <taxon>Helotiales</taxon>
        <taxon>Dermateaceae</taxon>
        <taxon>Phlyctema</taxon>
    </lineage>
</organism>
<name>A0ABR4PBI8_9HELO</name>
<evidence type="ECO:0000313" key="2">
    <source>
        <dbReference type="EMBL" id="KAL3420677.1"/>
    </source>
</evidence>
<dbReference type="SUPFAM" id="SSF56784">
    <property type="entry name" value="HAD-like"/>
    <property type="match status" value="1"/>
</dbReference>
<comment type="caution">
    <text evidence="2">The sequence shown here is derived from an EMBL/GenBank/DDBJ whole genome shotgun (WGS) entry which is preliminary data.</text>
</comment>
<dbReference type="Pfam" id="PF00702">
    <property type="entry name" value="Hydrolase"/>
    <property type="match status" value="1"/>
</dbReference>
<keyword evidence="1" id="KW-0378">Hydrolase</keyword>
<evidence type="ECO:0000256" key="1">
    <source>
        <dbReference type="ARBA" id="ARBA00022801"/>
    </source>
</evidence>
<dbReference type="PANTHER" id="PTHR43316:SF9">
    <property type="entry name" value="ACID DEHALOGENASE, PUTATIVE (AFU_ORTHOLOGUE AFUA_6G14460)-RELATED"/>
    <property type="match status" value="1"/>
</dbReference>
<dbReference type="Gene3D" id="3.40.50.1000">
    <property type="entry name" value="HAD superfamily/HAD-like"/>
    <property type="match status" value="1"/>
</dbReference>
<dbReference type="PANTHER" id="PTHR43316">
    <property type="entry name" value="HYDROLASE, HALOACID DELAHOGENASE-RELATED"/>
    <property type="match status" value="1"/>
</dbReference>
<gene>
    <name evidence="2" type="ORF">PVAG01_07122</name>
</gene>
<dbReference type="SFLD" id="SFLDG01129">
    <property type="entry name" value="C1.5:_HAD__Beta-PGM__Phosphata"/>
    <property type="match status" value="1"/>
</dbReference>
<dbReference type="Gene3D" id="1.10.150.750">
    <property type="match status" value="1"/>
</dbReference>
<dbReference type="Proteomes" id="UP001629113">
    <property type="component" value="Unassembled WGS sequence"/>
</dbReference>
<evidence type="ECO:0000313" key="3">
    <source>
        <dbReference type="Proteomes" id="UP001629113"/>
    </source>
</evidence>
<sequence>MAGVKNLQDFKVLTFDVFGTLIDQQTGIFNELQPLLAQLPTPNAFSDDKTHTVAKFRALVDEHGKAQPKLLFREVLARAYSDLATSLELPRPSEGEAAAFAAQVGAWPAFPDTVPALQALKKFYKLVVLSNIDNESIGRTLSGPLAGAEFDAVYTAEMVGSNKPDLRNFEYLLEHVQRDLGIEKQQILHTANSLTADHVPAKIMGITSAWIDREKDVEFFEKYRDKVDFTWKFGSMGEMADAVKSNS</sequence>
<proteinExistence type="predicted"/>
<dbReference type="SFLD" id="SFLDS00003">
    <property type="entry name" value="Haloacid_Dehalogenase"/>
    <property type="match status" value="1"/>
</dbReference>
<keyword evidence="3" id="KW-1185">Reference proteome</keyword>